<proteinExistence type="predicted"/>
<reference evidence="2" key="1">
    <citation type="submission" date="2022-10" db="EMBL/GenBank/DDBJ databases">
        <title>The complete genomes of actinobacterial strains from the NBC collection.</title>
        <authorList>
            <person name="Joergensen T.S."/>
            <person name="Alvarez Arevalo M."/>
            <person name="Sterndorff E.B."/>
            <person name="Faurdal D."/>
            <person name="Vuksanovic O."/>
            <person name="Mourched A.-S."/>
            <person name="Charusanti P."/>
            <person name="Shaw S."/>
            <person name="Blin K."/>
            <person name="Weber T."/>
        </authorList>
    </citation>
    <scope>NUCLEOTIDE SEQUENCE</scope>
    <source>
        <strain evidence="2">NBC_00093</strain>
    </source>
</reference>
<organism evidence="2">
    <name type="scientific">Streptomyces sp. NBC_00093</name>
    <dbReference type="NCBI Taxonomy" id="2975649"/>
    <lineage>
        <taxon>Bacteria</taxon>
        <taxon>Bacillati</taxon>
        <taxon>Actinomycetota</taxon>
        <taxon>Actinomycetes</taxon>
        <taxon>Kitasatosporales</taxon>
        <taxon>Streptomycetaceae</taxon>
        <taxon>Streptomyces</taxon>
    </lineage>
</organism>
<dbReference type="SUPFAM" id="SSF81923">
    <property type="entry name" value="Double Clp-N motif"/>
    <property type="match status" value="1"/>
</dbReference>
<dbReference type="EMBL" id="CP108222">
    <property type="protein sequence ID" value="WTT19114.1"/>
    <property type="molecule type" value="Genomic_DNA"/>
</dbReference>
<feature type="region of interest" description="Disordered" evidence="1">
    <location>
        <begin position="348"/>
        <end position="369"/>
    </location>
</feature>
<evidence type="ECO:0008006" key="3">
    <source>
        <dbReference type="Google" id="ProtNLM"/>
    </source>
</evidence>
<gene>
    <name evidence="2" type="ORF">OHA22_28095</name>
</gene>
<dbReference type="AlphaFoldDB" id="A0AAU2A3D2"/>
<name>A0AAU2A3D2_9ACTN</name>
<evidence type="ECO:0000256" key="1">
    <source>
        <dbReference type="SAM" id="MobiDB-lite"/>
    </source>
</evidence>
<protein>
    <recommendedName>
        <fullName evidence="3">Clp R domain-containing protein</fullName>
    </recommendedName>
</protein>
<dbReference type="Gene3D" id="1.10.1780.10">
    <property type="entry name" value="Clp, N-terminal domain"/>
    <property type="match status" value="2"/>
</dbReference>
<evidence type="ECO:0000313" key="2">
    <source>
        <dbReference type="EMBL" id="WTT19114.1"/>
    </source>
</evidence>
<accession>A0AAU2A3D2</accession>
<sequence>MRRESHPPSGRLDVMTGKKREGSMEAIVEALIEPDWKTVGILGAARGGALATDGAAIGTEHLLAAITTTKGPAREALAAEGATQTALLAVIRDRMGRDDAWRGADDAEGSVAAQDVLGEDGGRRDRFTGAAAGALTAAMGQARREGASKFGAVHLLRALLGEDSSTEDRNVEDSPAEGNRAVELLGVCGISPQAVRDRLDSGTGGPPGQEDGLSPLLHATRDVLLGRDQYRHLPFWKRWLVKSAGINLASKPAWWTGMETYEQAHRLGNRTVGTEHALLAILATHEVALRYPHLAGENAPAPDTRYAGGERLAGLGIDYASVHSALTGDRVLLTADARPVEQYLEEAAGPSAVSTADSGGESPVDPGTGPLVELLLSEETRARQLVDALTVRDA</sequence>
<dbReference type="InterPro" id="IPR036628">
    <property type="entry name" value="Clp_N_dom_sf"/>
</dbReference>